<reference evidence="6 7" key="1">
    <citation type="submission" date="2015-03" db="EMBL/GenBank/DDBJ databases">
        <title>Draft genome sequence of Elstera litoralis.</title>
        <authorList>
            <person name="Rahalkar M.C."/>
            <person name="Dhakephalkar P.K."/>
            <person name="Pore S.D."/>
            <person name="Arora P."/>
            <person name="Kapse N.G."/>
            <person name="Pandit P.S."/>
        </authorList>
    </citation>
    <scope>NUCLEOTIDE SEQUENCE [LARGE SCALE GENOMIC DNA]</scope>
    <source>
        <strain evidence="6 7">Dia-1</strain>
    </source>
</reference>
<feature type="domain" description="Response regulatory" evidence="4">
    <location>
        <begin position="1"/>
        <end position="38"/>
    </location>
</feature>
<accession>A0A0F3IXB2</accession>
<protein>
    <recommendedName>
        <fullName evidence="8">HPt domain-containing protein</fullName>
    </recommendedName>
</protein>
<feature type="domain" description="HPt" evidence="5">
    <location>
        <begin position="75"/>
        <end position="165"/>
    </location>
</feature>
<dbReference type="Gene3D" id="1.20.120.160">
    <property type="entry name" value="HPT domain"/>
    <property type="match status" value="1"/>
</dbReference>
<dbReference type="GO" id="GO:0000160">
    <property type="term" value="P:phosphorelay signal transduction system"/>
    <property type="evidence" value="ECO:0007669"/>
    <property type="project" value="UniProtKB-KW"/>
</dbReference>
<gene>
    <name evidence="6" type="ORF">VZ95_00060</name>
</gene>
<dbReference type="GO" id="GO:0004672">
    <property type="term" value="F:protein kinase activity"/>
    <property type="evidence" value="ECO:0007669"/>
    <property type="project" value="UniProtKB-ARBA"/>
</dbReference>
<dbReference type="SUPFAM" id="SSF52172">
    <property type="entry name" value="CheY-like"/>
    <property type="match status" value="1"/>
</dbReference>
<keyword evidence="7" id="KW-1185">Reference proteome</keyword>
<evidence type="ECO:0000256" key="1">
    <source>
        <dbReference type="ARBA" id="ARBA00023012"/>
    </source>
</evidence>
<comment type="caution">
    <text evidence="6">The sequence shown here is derived from an EMBL/GenBank/DDBJ whole genome shotgun (WGS) entry which is preliminary data.</text>
</comment>
<evidence type="ECO:0000259" key="5">
    <source>
        <dbReference type="PROSITE" id="PS50894"/>
    </source>
</evidence>
<name>A0A0F3IXB2_9PROT</name>
<dbReference type="PROSITE" id="PS50894">
    <property type="entry name" value="HPT"/>
    <property type="match status" value="1"/>
</dbReference>
<evidence type="ECO:0000259" key="4">
    <source>
        <dbReference type="PROSITE" id="PS50110"/>
    </source>
</evidence>
<comment type="caution">
    <text evidence="3">Lacks conserved residue(s) required for the propagation of feature annotation.</text>
</comment>
<dbReference type="InterPro" id="IPR001789">
    <property type="entry name" value="Sig_transdc_resp-reg_receiver"/>
</dbReference>
<evidence type="ECO:0000256" key="2">
    <source>
        <dbReference type="PROSITE-ProRule" id="PRU00110"/>
    </source>
</evidence>
<proteinExistence type="predicted"/>
<sequence>TANAFPGDMEKYLQAGMNAVLAKPIQLKKLVSLLSDFGTFSAPKSDMTPLELGDEAPESDLVDIAVLRDLAENVGEDLIDSILVDFRADVEKRLTALSRARAAGDHAAFCQAIHALASLLGSFGLTRLGQQCRLAEVAFRNQEIGQMLNLTENLEEQALEGLRQVFLIASNRGI</sequence>
<dbReference type="Proteomes" id="UP000033774">
    <property type="component" value="Unassembled WGS sequence"/>
</dbReference>
<evidence type="ECO:0000313" key="7">
    <source>
        <dbReference type="Proteomes" id="UP000033774"/>
    </source>
</evidence>
<feature type="modified residue" description="Phosphohistidine" evidence="2">
    <location>
        <position position="114"/>
    </location>
</feature>
<dbReference type="SUPFAM" id="SSF47226">
    <property type="entry name" value="Histidine-containing phosphotransfer domain, HPT domain"/>
    <property type="match status" value="1"/>
</dbReference>
<dbReference type="PROSITE" id="PS50110">
    <property type="entry name" value="RESPONSE_REGULATORY"/>
    <property type="match status" value="1"/>
</dbReference>
<keyword evidence="2" id="KW-0597">Phosphoprotein</keyword>
<dbReference type="RefSeq" id="WP_045774073.1">
    <property type="nucleotide sequence ID" value="NZ_LAJY01000002.1"/>
</dbReference>
<organism evidence="6 7">
    <name type="scientific">Elstera litoralis</name>
    <dbReference type="NCBI Taxonomy" id="552518"/>
    <lineage>
        <taxon>Bacteria</taxon>
        <taxon>Pseudomonadati</taxon>
        <taxon>Pseudomonadota</taxon>
        <taxon>Alphaproteobacteria</taxon>
        <taxon>Rhodospirillales</taxon>
        <taxon>Rhodospirillaceae</taxon>
        <taxon>Elstera</taxon>
    </lineage>
</organism>
<dbReference type="InterPro" id="IPR008207">
    <property type="entry name" value="Sig_transdc_His_kin_Hpt_dom"/>
</dbReference>
<keyword evidence="1" id="KW-0902">Two-component regulatory system</keyword>
<dbReference type="InterPro" id="IPR036641">
    <property type="entry name" value="HPT_dom_sf"/>
</dbReference>
<dbReference type="Gene3D" id="3.40.50.2300">
    <property type="match status" value="1"/>
</dbReference>
<feature type="non-terminal residue" evidence="6">
    <location>
        <position position="1"/>
    </location>
</feature>
<dbReference type="InterPro" id="IPR011006">
    <property type="entry name" value="CheY-like_superfamily"/>
</dbReference>
<dbReference type="EMBL" id="LAJY01000002">
    <property type="protein sequence ID" value="KJV11173.1"/>
    <property type="molecule type" value="Genomic_DNA"/>
</dbReference>
<dbReference type="Pfam" id="PF01627">
    <property type="entry name" value="Hpt"/>
    <property type="match status" value="1"/>
</dbReference>
<evidence type="ECO:0000313" key="6">
    <source>
        <dbReference type="EMBL" id="KJV11173.1"/>
    </source>
</evidence>
<evidence type="ECO:0008006" key="8">
    <source>
        <dbReference type="Google" id="ProtNLM"/>
    </source>
</evidence>
<dbReference type="OrthoDB" id="9801651at2"/>
<evidence type="ECO:0000256" key="3">
    <source>
        <dbReference type="PROSITE-ProRule" id="PRU00169"/>
    </source>
</evidence>
<dbReference type="AlphaFoldDB" id="A0A0F3IXB2"/>